<protein>
    <recommendedName>
        <fullName evidence="4">G protein-coupled receptor</fullName>
    </recommendedName>
</protein>
<feature type="non-terminal residue" evidence="2">
    <location>
        <position position="132"/>
    </location>
</feature>
<dbReference type="Proteomes" id="UP001328107">
    <property type="component" value="Unassembled WGS sequence"/>
</dbReference>
<keyword evidence="1" id="KW-0472">Membrane</keyword>
<organism evidence="2 3">
    <name type="scientific">Pristionchus mayeri</name>
    <dbReference type="NCBI Taxonomy" id="1317129"/>
    <lineage>
        <taxon>Eukaryota</taxon>
        <taxon>Metazoa</taxon>
        <taxon>Ecdysozoa</taxon>
        <taxon>Nematoda</taxon>
        <taxon>Chromadorea</taxon>
        <taxon>Rhabditida</taxon>
        <taxon>Rhabditina</taxon>
        <taxon>Diplogasteromorpha</taxon>
        <taxon>Diplogasteroidea</taxon>
        <taxon>Neodiplogasteridae</taxon>
        <taxon>Pristionchus</taxon>
    </lineage>
</organism>
<proteinExistence type="predicted"/>
<keyword evidence="1" id="KW-0812">Transmembrane</keyword>
<dbReference type="AlphaFoldDB" id="A0AAN5I9D3"/>
<accession>A0AAN5I9D3</accession>
<keyword evidence="1" id="KW-1133">Transmembrane helix</keyword>
<evidence type="ECO:0000313" key="3">
    <source>
        <dbReference type="Proteomes" id="UP001328107"/>
    </source>
</evidence>
<comment type="caution">
    <text evidence="2">The sequence shown here is derived from an EMBL/GenBank/DDBJ whole genome shotgun (WGS) entry which is preliminary data.</text>
</comment>
<feature type="transmembrane region" description="Helical" evidence="1">
    <location>
        <begin position="26"/>
        <end position="58"/>
    </location>
</feature>
<evidence type="ECO:0000313" key="2">
    <source>
        <dbReference type="EMBL" id="GMR55980.1"/>
    </source>
</evidence>
<feature type="non-terminal residue" evidence="2">
    <location>
        <position position="1"/>
    </location>
</feature>
<keyword evidence="3" id="KW-1185">Reference proteome</keyword>
<gene>
    <name evidence="2" type="ORF">PMAYCL1PPCAC_26175</name>
</gene>
<reference evidence="3" key="1">
    <citation type="submission" date="2022-10" db="EMBL/GenBank/DDBJ databases">
        <title>Genome assembly of Pristionchus species.</title>
        <authorList>
            <person name="Yoshida K."/>
            <person name="Sommer R.J."/>
        </authorList>
    </citation>
    <scope>NUCLEOTIDE SEQUENCE [LARGE SCALE GENOMIC DNA]</scope>
    <source>
        <strain evidence="3">RS5460</strain>
    </source>
</reference>
<dbReference type="EMBL" id="BTRK01000005">
    <property type="protein sequence ID" value="GMR55980.1"/>
    <property type="molecule type" value="Genomic_DNA"/>
</dbReference>
<name>A0AAN5I9D3_9BILA</name>
<sequence>SGIAGTALNSAVIFILWNRKYPTNLFAYRICMTITSVQWLIMSSLVVTLSNKMLNVLLGRFIKHRLHEKKHTIQTFGHFLIYLGLFCVFTTWQMVPGACLLQYFTLRRPFFSLTKRLLFSYGICAAMMAWSI</sequence>
<evidence type="ECO:0000256" key="1">
    <source>
        <dbReference type="SAM" id="Phobius"/>
    </source>
</evidence>
<feature type="transmembrane region" description="Helical" evidence="1">
    <location>
        <begin position="79"/>
        <end position="104"/>
    </location>
</feature>
<evidence type="ECO:0008006" key="4">
    <source>
        <dbReference type="Google" id="ProtNLM"/>
    </source>
</evidence>